<dbReference type="GO" id="GO:0005634">
    <property type="term" value="C:nucleus"/>
    <property type="evidence" value="ECO:0007669"/>
    <property type="project" value="TreeGrafter"/>
</dbReference>
<dbReference type="KEGG" id="ccac:CcaHIS019_0308090"/>
<dbReference type="PANTHER" id="PTHR46622:SF1">
    <property type="entry name" value="DNA-DEPENDENT METALLOPROTEASE WSS1"/>
    <property type="match status" value="1"/>
</dbReference>
<feature type="region of interest" description="Disordered" evidence="5">
    <location>
        <begin position="187"/>
        <end position="342"/>
    </location>
</feature>
<keyword evidence="2 4" id="KW-0863">Zinc-finger</keyword>
<dbReference type="SMART" id="SM00547">
    <property type="entry name" value="ZnF_RBZ"/>
    <property type="match status" value="1"/>
</dbReference>
<dbReference type="EMBL" id="AP028214">
    <property type="protein sequence ID" value="BEI90739.1"/>
    <property type="molecule type" value="Genomic_DNA"/>
</dbReference>
<feature type="domain" description="WLM" evidence="7">
    <location>
        <begin position="1"/>
        <end position="192"/>
    </location>
</feature>
<feature type="compositionally biased region" description="Basic and acidic residues" evidence="5">
    <location>
        <begin position="187"/>
        <end position="213"/>
    </location>
</feature>
<feature type="domain" description="RanBP2-type" evidence="6">
    <location>
        <begin position="338"/>
        <end position="368"/>
    </location>
</feature>
<evidence type="ECO:0000313" key="9">
    <source>
        <dbReference type="Proteomes" id="UP001233271"/>
    </source>
</evidence>
<evidence type="ECO:0008006" key="10">
    <source>
        <dbReference type="Google" id="ProtNLM"/>
    </source>
</evidence>
<evidence type="ECO:0000313" key="8">
    <source>
        <dbReference type="EMBL" id="BEI90739.1"/>
    </source>
</evidence>
<dbReference type="PROSITE" id="PS51397">
    <property type="entry name" value="WLM"/>
    <property type="match status" value="1"/>
</dbReference>
<protein>
    <recommendedName>
        <fullName evidence="10">WLM-domain-containing protein</fullName>
    </recommendedName>
</protein>
<gene>
    <name evidence="8" type="ORF">CcaverHIS019_0308090</name>
</gene>
<dbReference type="InterPro" id="IPR001876">
    <property type="entry name" value="Znf_RanBP2"/>
</dbReference>
<dbReference type="Gene3D" id="4.10.1060.10">
    <property type="entry name" value="Zinc finger, RanBP2-type"/>
    <property type="match status" value="1"/>
</dbReference>
<dbReference type="Proteomes" id="UP001233271">
    <property type="component" value="Chromosome 3"/>
</dbReference>
<keyword evidence="9" id="KW-1185">Reference proteome</keyword>
<dbReference type="RefSeq" id="XP_060456004.1">
    <property type="nucleotide sequence ID" value="XM_060599296.1"/>
</dbReference>
<feature type="compositionally biased region" description="Low complexity" evidence="5">
    <location>
        <begin position="277"/>
        <end position="300"/>
    </location>
</feature>
<keyword evidence="1" id="KW-0479">Metal-binding</keyword>
<dbReference type="Pfam" id="PF08325">
    <property type="entry name" value="WLM"/>
    <property type="match status" value="1"/>
</dbReference>
<dbReference type="Pfam" id="PF00641">
    <property type="entry name" value="Zn_ribbon_RanBP"/>
    <property type="match status" value="1"/>
</dbReference>
<sequence>MSLIGKFAHLPGRPKASEATPILEKIASQVKPIMKKRGWKVGVLGEFFPANPSLLGININHGQRINLRLRPPDNPSGFYDFEQLVLVMLHELTHIVHGPHDASFYKLLAELEEEYYDLKRKGFSGEGFHSDGNRLQGTRLNEYEGRRRGLAAAEKRFQQQKVMGRGGVLGGSGTGGKSMREIVAEAAGRRLKDDKTCKVDSKEAEEEARKAQEESIVVDATDVDATGQVEAGPSHKRSLSETGTKDAPIVVDDDPEDVPGPSRQRPTLAIGGSSAESTPSSRTVSAASTPPTSRPSSAVANPKPSVPVNTKPSSSKGNKPVASVPVSASASRPKPPPKPPTTWTCGICTLINPLSAHRCEACESPRPAQNTDDGWWCEFCGAGPREMGFWSCLECGWVRKSG</sequence>
<proteinExistence type="predicted"/>
<feature type="compositionally biased region" description="Polar residues" evidence="5">
    <location>
        <begin position="307"/>
        <end position="317"/>
    </location>
</feature>
<reference evidence="8" key="1">
    <citation type="journal article" date="2023" name="BMC Genomics">
        <title>Chromosome-level genome assemblies of Cutaneotrichosporon spp. (Trichosporonales, Basidiomycota) reveal imbalanced evolution between nucleotide sequences and chromosome synteny.</title>
        <authorList>
            <person name="Kobayashi Y."/>
            <person name="Kayamori A."/>
            <person name="Aoki K."/>
            <person name="Shiwa Y."/>
            <person name="Matsutani M."/>
            <person name="Fujita N."/>
            <person name="Sugita T."/>
            <person name="Iwasaki W."/>
            <person name="Tanaka N."/>
            <person name="Takashima M."/>
        </authorList>
    </citation>
    <scope>NUCLEOTIDE SEQUENCE</scope>
    <source>
        <strain evidence="8">HIS019</strain>
    </source>
</reference>
<feature type="compositionally biased region" description="Low complexity" evidence="5">
    <location>
        <begin position="319"/>
        <end position="332"/>
    </location>
</feature>
<evidence type="ECO:0000256" key="1">
    <source>
        <dbReference type="ARBA" id="ARBA00022723"/>
    </source>
</evidence>
<dbReference type="GO" id="GO:0008270">
    <property type="term" value="F:zinc ion binding"/>
    <property type="evidence" value="ECO:0007669"/>
    <property type="project" value="UniProtKB-KW"/>
</dbReference>
<dbReference type="InterPro" id="IPR036443">
    <property type="entry name" value="Znf_RanBP2_sf"/>
</dbReference>
<evidence type="ECO:0000259" key="6">
    <source>
        <dbReference type="PROSITE" id="PS50199"/>
    </source>
</evidence>
<evidence type="ECO:0000256" key="2">
    <source>
        <dbReference type="ARBA" id="ARBA00022771"/>
    </source>
</evidence>
<evidence type="ECO:0000256" key="4">
    <source>
        <dbReference type="PROSITE-ProRule" id="PRU00322"/>
    </source>
</evidence>
<dbReference type="AlphaFoldDB" id="A0AA48KZN9"/>
<name>A0AA48KZN9_9TREE</name>
<dbReference type="SUPFAM" id="SSF90209">
    <property type="entry name" value="Ran binding protein zinc finger-like"/>
    <property type="match status" value="1"/>
</dbReference>
<organism evidence="8 9">
    <name type="scientific">Cutaneotrichosporon cavernicola</name>
    <dbReference type="NCBI Taxonomy" id="279322"/>
    <lineage>
        <taxon>Eukaryota</taxon>
        <taxon>Fungi</taxon>
        <taxon>Dikarya</taxon>
        <taxon>Basidiomycota</taxon>
        <taxon>Agaricomycotina</taxon>
        <taxon>Tremellomycetes</taxon>
        <taxon>Trichosporonales</taxon>
        <taxon>Trichosporonaceae</taxon>
        <taxon>Cutaneotrichosporon</taxon>
    </lineage>
</organism>
<accession>A0AA48KZN9</accession>
<evidence type="ECO:0000256" key="5">
    <source>
        <dbReference type="SAM" id="MobiDB-lite"/>
    </source>
</evidence>
<dbReference type="GeneID" id="85494609"/>
<evidence type="ECO:0000256" key="3">
    <source>
        <dbReference type="ARBA" id="ARBA00022833"/>
    </source>
</evidence>
<dbReference type="GO" id="GO:0006281">
    <property type="term" value="P:DNA repair"/>
    <property type="evidence" value="ECO:0007669"/>
    <property type="project" value="TreeGrafter"/>
</dbReference>
<dbReference type="PROSITE" id="PS50199">
    <property type="entry name" value="ZF_RANBP2_2"/>
    <property type="match status" value="1"/>
</dbReference>
<dbReference type="InterPro" id="IPR053000">
    <property type="entry name" value="WSS1-like_metalloprotease"/>
</dbReference>
<evidence type="ECO:0000259" key="7">
    <source>
        <dbReference type="PROSITE" id="PS51397"/>
    </source>
</evidence>
<dbReference type="GO" id="GO:0008237">
    <property type="term" value="F:metallopeptidase activity"/>
    <property type="evidence" value="ECO:0007669"/>
    <property type="project" value="TreeGrafter"/>
</dbReference>
<dbReference type="InterPro" id="IPR013536">
    <property type="entry name" value="WLM_dom"/>
</dbReference>
<dbReference type="PANTHER" id="PTHR46622">
    <property type="entry name" value="DNA-DEPENDENT METALLOPROTEASE WSS1"/>
    <property type="match status" value="1"/>
</dbReference>
<keyword evidence="3" id="KW-0862">Zinc</keyword>
<dbReference type="PROSITE" id="PS01358">
    <property type="entry name" value="ZF_RANBP2_1"/>
    <property type="match status" value="1"/>
</dbReference>